<dbReference type="Pfam" id="PF00071">
    <property type="entry name" value="Ras"/>
    <property type="match status" value="1"/>
</dbReference>
<dbReference type="Gene3D" id="3.40.50.300">
    <property type="entry name" value="P-loop containing nucleotide triphosphate hydrolases"/>
    <property type="match status" value="1"/>
</dbReference>
<dbReference type="PRINTS" id="PR00449">
    <property type="entry name" value="RASTRNSFRMNG"/>
</dbReference>
<protein>
    <submittedName>
        <fullName evidence="3">Ras-related protein Rab-24</fullName>
    </submittedName>
</protein>
<name>C1BMZ3_CALRO</name>
<comment type="similarity">
    <text evidence="1">Belongs to the small GTPase superfamily. Rab family.</text>
</comment>
<accession>C1BMZ3</accession>
<dbReference type="CDD" id="cd00154">
    <property type="entry name" value="Rab"/>
    <property type="match status" value="1"/>
</dbReference>
<sequence>MSKGEESSRLSRMFSFFSSSKKEKEDTSVRRRINMTPNFKVVTLGEYGCGKTSLVQAFMRGRNIQEGELTATIDAIYSLFTFPQGPPKMNQEISVMGLWDTAGAERYNAISRMYYRGAFAAVVCFDVTNFRSWTRLRSWVEELLLTDVRIYIVGCKKDLRKRVCTHTAAIYAEAVNATYFETSSRTGTQVEEVFNQIYTDFLDYVKAKSELLSASEGDGGSSSIQLHVENEAPSSFQWCSC</sequence>
<dbReference type="PROSITE" id="PS51421">
    <property type="entry name" value="RAS"/>
    <property type="match status" value="1"/>
</dbReference>
<proteinExistence type="evidence at transcript level"/>
<dbReference type="SMART" id="SM00174">
    <property type="entry name" value="RHO"/>
    <property type="match status" value="1"/>
</dbReference>
<dbReference type="AlphaFoldDB" id="C1BMZ3"/>
<dbReference type="InterPro" id="IPR027417">
    <property type="entry name" value="P-loop_NTPase"/>
</dbReference>
<reference evidence="3" key="1">
    <citation type="submission" date="2009-03" db="EMBL/GenBank/DDBJ databases">
        <title>Caligus rogercresseyi ESTs and full-length cDNAs.</title>
        <authorList>
            <person name="Yasuike M."/>
            <person name="von Schalburg K."/>
            <person name="Cooper G."/>
            <person name="Leong J."/>
            <person name="Jones S.R.M."/>
            <person name="Koop B.F."/>
        </authorList>
    </citation>
    <scope>NUCLEOTIDE SEQUENCE</scope>
    <source>
        <tissue evidence="3">Whole tissue</tissue>
    </source>
</reference>
<dbReference type="InterPro" id="IPR001806">
    <property type="entry name" value="Small_GTPase"/>
</dbReference>
<dbReference type="GO" id="GO:0005525">
    <property type="term" value="F:GTP binding"/>
    <property type="evidence" value="ECO:0007669"/>
    <property type="project" value="InterPro"/>
</dbReference>
<dbReference type="EMBL" id="BT075972">
    <property type="protein sequence ID" value="ACO10396.1"/>
    <property type="molecule type" value="mRNA"/>
</dbReference>
<evidence type="ECO:0000256" key="1">
    <source>
        <dbReference type="ARBA" id="ARBA00006270"/>
    </source>
</evidence>
<dbReference type="SMART" id="SM00173">
    <property type="entry name" value="RAS"/>
    <property type="match status" value="1"/>
</dbReference>
<evidence type="ECO:0000313" key="3">
    <source>
        <dbReference type="EMBL" id="ACO10396.1"/>
    </source>
</evidence>
<dbReference type="PROSITE" id="PS51419">
    <property type="entry name" value="RAB"/>
    <property type="match status" value="1"/>
</dbReference>
<keyword evidence="2" id="KW-0547">Nucleotide-binding</keyword>
<dbReference type="GO" id="GO:0003924">
    <property type="term" value="F:GTPase activity"/>
    <property type="evidence" value="ECO:0007669"/>
    <property type="project" value="InterPro"/>
</dbReference>
<dbReference type="NCBIfam" id="TIGR00231">
    <property type="entry name" value="small_GTP"/>
    <property type="match status" value="1"/>
</dbReference>
<dbReference type="PANTHER" id="PTHR47978">
    <property type="match status" value="1"/>
</dbReference>
<evidence type="ECO:0000256" key="2">
    <source>
        <dbReference type="ARBA" id="ARBA00022741"/>
    </source>
</evidence>
<gene>
    <name evidence="3" type="primary">RAB24</name>
</gene>
<dbReference type="SUPFAM" id="SSF52540">
    <property type="entry name" value="P-loop containing nucleoside triphosphate hydrolases"/>
    <property type="match status" value="1"/>
</dbReference>
<organism evidence="3">
    <name type="scientific">Caligus rogercresseyi</name>
    <name type="common">Sea louse</name>
    <dbReference type="NCBI Taxonomy" id="217165"/>
    <lineage>
        <taxon>Eukaryota</taxon>
        <taxon>Metazoa</taxon>
        <taxon>Ecdysozoa</taxon>
        <taxon>Arthropoda</taxon>
        <taxon>Crustacea</taxon>
        <taxon>Multicrustacea</taxon>
        <taxon>Hexanauplia</taxon>
        <taxon>Copepoda</taxon>
        <taxon>Siphonostomatoida</taxon>
        <taxon>Caligidae</taxon>
        <taxon>Caligus</taxon>
    </lineage>
</organism>
<dbReference type="SMART" id="SM00175">
    <property type="entry name" value="RAB"/>
    <property type="match status" value="1"/>
</dbReference>
<dbReference type="InterPro" id="IPR005225">
    <property type="entry name" value="Small_GTP-bd"/>
</dbReference>